<dbReference type="EMBL" id="JAHUTJ010074656">
    <property type="protein sequence ID" value="MED6293655.1"/>
    <property type="molecule type" value="Genomic_DNA"/>
</dbReference>
<proteinExistence type="predicted"/>
<organism evidence="1 2">
    <name type="scientific">Characodon lateralis</name>
    <dbReference type="NCBI Taxonomy" id="208331"/>
    <lineage>
        <taxon>Eukaryota</taxon>
        <taxon>Metazoa</taxon>
        <taxon>Chordata</taxon>
        <taxon>Craniata</taxon>
        <taxon>Vertebrata</taxon>
        <taxon>Euteleostomi</taxon>
        <taxon>Actinopterygii</taxon>
        <taxon>Neopterygii</taxon>
        <taxon>Teleostei</taxon>
        <taxon>Neoteleostei</taxon>
        <taxon>Acanthomorphata</taxon>
        <taxon>Ovalentaria</taxon>
        <taxon>Atherinomorphae</taxon>
        <taxon>Cyprinodontiformes</taxon>
        <taxon>Goodeidae</taxon>
        <taxon>Characodon</taxon>
    </lineage>
</organism>
<dbReference type="Proteomes" id="UP001352852">
    <property type="component" value="Unassembled WGS sequence"/>
</dbReference>
<name>A0ABU7F5Q0_9TELE</name>
<reference evidence="1 2" key="1">
    <citation type="submission" date="2021-06" db="EMBL/GenBank/DDBJ databases">
        <authorList>
            <person name="Palmer J.M."/>
        </authorList>
    </citation>
    <scope>NUCLEOTIDE SEQUENCE [LARGE SCALE GENOMIC DNA]</scope>
    <source>
        <strain evidence="1 2">CL_MEX2019</strain>
        <tissue evidence="1">Muscle</tissue>
    </source>
</reference>
<comment type="caution">
    <text evidence="1">The sequence shown here is derived from an EMBL/GenBank/DDBJ whole genome shotgun (WGS) entry which is preliminary data.</text>
</comment>
<evidence type="ECO:0000313" key="2">
    <source>
        <dbReference type="Proteomes" id="UP001352852"/>
    </source>
</evidence>
<protein>
    <submittedName>
        <fullName evidence="1">Uncharacterized protein</fullName>
    </submittedName>
</protein>
<evidence type="ECO:0000313" key="1">
    <source>
        <dbReference type="EMBL" id="MED6293655.1"/>
    </source>
</evidence>
<keyword evidence="2" id="KW-1185">Reference proteome</keyword>
<accession>A0ABU7F5Q0</accession>
<gene>
    <name evidence="1" type="ORF">CHARACLAT_012679</name>
</gene>
<sequence length="108" mass="12819">MTGQINIMDFVFPIFFSFSTQSSEEINKIKAISMNPHTKSRFSLLDCKFYCFYPLALFLQSNTKIHLIHWNEKLRYCTYNFFYQLGKFSSVFVFVTLTCYVPDFCEVP</sequence>